<evidence type="ECO:0000256" key="8">
    <source>
        <dbReference type="ARBA" id="ARBA00023180"/>
    </source>
</evidence>
<keyword evidence="9" id="KW-0807">Transducer</keyword>
<proteinExistence type="predicted"/>
<keyword evidence="15" id="KW-1185">Reference proteome</keyword>
<evidence type="ECO:0000256" key="4">
    <source>
        <dbReference type="ARBA" id="ARBA00022989"/>
    </source>
</evidence>
<protein>
    <submittedName>
        <fullName evidence="14">Metabotropic glutamate receptor 3</fullName>
    </submittedName>
</protein>
<feature type="transmembrane region" description="Helical" evidence="11">
    <location>
        <begin position="603"/>
        <end position="626"/>
    </location>
</feature>
<keyword evidence="3 11" id="KW-0812">Transmembrane</keyword>
<dbReference type="InterPro" id="IPR001828">
    <property type="entry name" value="ANF_lig-bd_rcpt"/>
</dbReference>
<sequence>MKYILIVSFAICITLSFLSTCCGQSKVYKEGGDFIIGGLVPLHLSSSNGKECGKLRGVESLRHVEAIVYAVSKINNDTNILDGFSLGYEIYDTCSSTVKTLENALSFLPPLRKIDDVIGVVGPQRSSSSIQATNLLGLYNISVVSYLSSSDELSDSDTYPYFLRTVPPDKFQVSAIVDILLRFNWTYTAFLYSDDTYGRNAEEAFQKQIMGNSICVAYVNGLPFPSVGNTSYFNSLRGTILNLIELKKNSLLSVVILYIHLEMAEDFFALARDEGIENDFIWIGSDGWGNYGVDILAGYESAALGAFTVAQISEPVPEFDAFFQNSSLSSSGNPWISEFSLNPGECQLNRTRCNFTNESNTLAFEALVIDSVQVIARGLDAMKNELCNDSAINFTSSCKEVLFANRRLLRDHLLNVTFNSSGNGLVAFTDNGDARGRYSIRYLNLTEDDGYRFYKVGSWSETDATGVLVIGEVVWHLKRNTSSRGSTYYDNNVPKSVCADPCGLLEIQISNFVDQCCWTCDSCEDNQIIVNNECVSCFNEHNRTYKWPDESHSNCKDLEYLKLKDEGGKIVILLLASLGLVADIIVTFLYIKNRNKRLIKASNRQLSCIVLIGIFLSYLSAIFYSTQPGSGTCVLRRIVPNIATTFIYVPLAMMTILLYRVFTSGRRTKMGPNFISPRTQVMMALTLSLIPLLWAIIWIIVEPPKVNIIEPSAERQFVETVCVDSTSHIVGQLFWDFGVLLMCCFFAFLARKLPDNFNQTRFIAFCVFSTLVVYIALAPAYFTSRQAIQQDLYIGIGAVIQSTVVLTVIFGVRIYAIYVVSEEDQGVVTTVATQDAPPNTTSSKETDRSESTQPGASSKKQAMSNISHA</sequence>
<name>A0A9Q0YTM5_HOLLE</name>
<dbReference type="GO" id="GO:0004930">
    <property type="term" value="F:G protein-coupled receptor activity"/>
    <property type="evidence" value="ECO:0007669"/>
    <property type="project" value="UniProtKB-KW"/>
</dbReference>
<dbReference type="PRINTS" id="PR00248">
    <property type="entry name" value="GPCRMGR"/>
</dbReference>
<evidence type="ECO:0000256" key="12">
    <source>
        <dbReference type="SAM" id="SignalP"/>
    </source>
</evidence>
<dbReference type="InterPro" id="IPR050726">
    <property type="entry name" value="mGluR"/>
</dbReference>
<evidence type="ECO:0000256" key="5">
    <source>
        <dbReference type="ARBA" id="ARBA00023040"/>
    </source>
</evidence>
<gene>
    <name evidence="14" type="ORF">HOLleu_32168</name>
</gene>
<dbReference type="SUPFAM" id="SSF53822">
    <property type="entry name" value="Periplasmic binding protein-like I"/>
    <property type="match status" value="1"/>
</dbReference>
<keyword evidence="8" id="KW-0325">Glycoprotein</keyword>
<keyword evidence="7 14" id="KW-0675">Receptor</keyword>
<dbReference type="Gene3D" id="2.10.50.30">
    <property type="entry name" value="GPCR, family 3, nine cysteines domain"/>
    <property type="match status" value="1"/>
</dbReference>
<dbReference type="PANTHER" id="PTHR24060">
    <property type="entry name" value="METABOTROPIC GLUTAMATE RECEPTOR"/>
    <property type="match status" value="1"/>
</dbReference>
<organism evidence="14 15">
    <name type="scientific">Holothuria leucospilota</name>
    <name type="common">Black long sea cucumber</name>
    <name type="synonym">Mertensiothuria leucospilota</name>
    <dbReference type="NCBI Taxonomy" id="206669"/>
    <lineage>
        <taxon>Eukaryota</taxon>
        <taxon>Metazoa</taxon>
        <taxon>Echinodermata</taxon>
        <taxon>Eleutherozoa</taxon>
        <taxon>Echinozoa</taxon>
        <taxon>Holothuroidea</taxon>
        <taxon>Aspidochirotacea</taxon>
        <taxon>Aspidochirotida</taxon>
        <taxon>Holothuriidae</taxon>
        <taxon>Holothuria</taxon>
    </lineage>
</organism>
<dbReference type="InterPro" id="IPR028082">
    <property type="entry name" value="Peripla_BP_I"/>
</dbReference>
<feature type="transmembrane region" description="Helical" evidence="11">
    <location>
        <begin position="638"/>
        <end position="661"/>
    </location>
</feature>
<dbReference type="PROSITE" id="PS50259">
    <property type="entry name" value="G_PROTEIN_RECEP_F3_4"/>
    <property type="match status" value="1"/>
</dbReference>
<evidence type="ECO:0000256" key="10">
    <source>
        <dbReference type="SAM" id="MobiDB-lite"/>
    </source>
</evidence>
<feature type="transmembrane region" description="Helical" evidence="11">
    <location>
        <begin position="570"/>
        <end position="591"/>
    </location>
</feature>
<evidence type="ECO:0000256" key="6">
    <source>
        <dbReference type="ARBA" id="ARBA00023136"/>
    </source>
</evidence>
<dbReference type="Gene3D" id="3.40.50.2300">
    <property type="match status" value="2"/>
</dbReference>
<feature type="transmembrane region" description="Helical" evidence="11">
    <location>
        <begin position="681"/>
        <end position="701"/>
    </location>
</feature>
<evidence type="ECO:0000256" key="3">
    <source>
        <dbReference type="ARBA" id="ARBA00022692"/>
    </source>
</evidence>
<evidence type="ECO:0000313" key="14">
    <source>
        <dbReference type="EMBL" id="KAJ8027119.1"/>
    </source>
</evidence>
<dbReference type="AlphaFoldDB" id="A0A9Q0YTM5"/>
<dbReference type="GO" id="GO:0005886">
    <property type="term" value="C:plasma membrane"/>
    <property type="evidence" value="ECO:0007669"/>
    <property type="project" value="UniProtKB-SubCell"/>
</dbReference>
<dbReference type="InterPro" id="IPR017978">
    <property type="entry name" value="GPCR_3_C"/>
</dbReference>
<feature type="transmembrane region" description="Helical" evidence="11">
    <location>
        <begin position="794"/>
        <end position="816"/>
    </location>
</feature>
<feature type="chain" id="PRO_5040145517" evidence="12">
    <location>
        <begin position="24"/>
        <end position="869"/>
    </location>
</feature>
<accession>A0A9Q0YTM5</accession>
<dbReference type="CDD" id="cd13953">
    <property type="entry name" value="7tm_classC_mGluR-like"/>
    <property type="match status" value="1"/>
</dbReference>
<evidence type="ECO:0000256" key="9">
    <source>
        <dbReference type="ARBA" id="ARBA00023224"/>
    </source>
</evidence>
<keyword evidence="2" id="KW-1003">Cell membrane</keyword>
<comment type="caution">
    <text evidence="14">The sequence shown here is derived from an EMBL/GenBank/DDBJ whole genome shotgun (WGS) entry which is preliminary data.</text>
</comment>
<keyword evidence="12" id="KW-0732">Signal</keyword>
<feature type="compositionally biased region" description="Polar residues" evidence="10">
    <location>
        <begin position="830"/>
        <end position="843"/>
    </location>
</feature>
<dbReference type="InterPro" id="IPR000337">
    <property type="entry name" value="GPCR_3"/>
</dbReference>
<evidence type="ECO:0000259" key="13">
    <source>
        <dbReference type="PROSITE" id="PS50259"/>
    </source>
</evidence>
<evidence type="ECO:0000313" key="15">
    <source>
        <dbReference type="Proteomes" id="UP001152320"/>
    </source>
</evidence>
<feature type="domain" description="G-protein coupled receptors family 3 profile" evidence="13">
    <location>
        <begin position="568"/>
        <end position="824"/>
    </location>
</feature>
<dbReference type="Pfam" id="PF01094">
    <property type="entry name" value="ANF_receptor"/>
    <property type="match status" value="1"/>
</dbReference>
<feature type="compositionally biased region" description="Polar residues" evidence="10">
    <location>
        <begin position="851"/>
        <end position="869"/>
    </location>
</feature>
<evidence type="ECO:0000256" key="2">
    <source>
        <dbReference type="ARBA" id="ARBA00022475"/>
    </source>
</evidence>
<keyword evidence="6 11" id="KW-0472">Membrane</keyword>
<feature type="transmembrane region" description="Helical" evidence="11">
    <location>
        <begin position="762"/>
        <end position="782"/>
    </location>
</feature>
<dbReference type="InterPro" id="IPR038550">
    <property type="entry name" value="GPCR_3_9-Cys_sf"/>
</dbReference>
<dbReference type="EMBL" id="JAIZAY010000016">
    <property type="protein sequence ID" value="KAJ8027119.1"/>
    <property type="molecule type" value="Genomic_DNA"/>
</dbReference>
<feature type="region of interest" description="Disordered" evidence="10">
    <location>
        <begin position="830"/>
        <end position="869"/>
    </location>
</feature>
<evidence type="ECO:0000256" key="1">
    <source>
        <dbReference type="ARBA" id="ARBA00004651"/>
    </source>
</evidence>
<keyword evidence="4 11" id="KW-1133">Transmembrane helix</keyword>
<evidence type="ECO:0000256" key="11">
    <source>
        <dbReference type="SAM" id="Phobius"/>
    </source>
</evidence>
<reference evidence="14" key="1">
    <citation type="submission" date="2021-10" db="EMBL/GenBank/DDBJ databases">
        <title>Tropical sea cucumber genome reveals ecological adaptation and Cuvierian tubules defense mechanism.</title>
        <authorList>
            <person name="Chen T."/>
        </authorList>
    </citation>
    <scope>NUCLEOTIDE SEQUENCE</scope>
    <source>
        <strain evidence="14">Nanhai2018</strain>
        <tissue evidence="14">Muscle</tissue>
    </source>
</reference>
<keyword evidence="5" id="KW-0297">G-protein coupled receptor</keyword>
<feature type="transmembrane region" description="Helical" evidence="11">
    <location>
        <begin position="733"/>
        <end position="750"/>
    </location>
</feature>
<comment type="subcellular location">
    <subcellularLocation>
        <location evidence="1">Cell membrane</location>
        <topology evidence="1">Multi-pass membrane protein</topology>
    </subcellularLocation>
</comment>
<dbReference type="Pfam" id="PF00003">
    <property type="entry name" value="7tm_3"/>
    <property type="match status" value="1"/>
</dbReference>
<feature type="signal peptide" evidence="12">
    <location>
        <begin position="1"/>
        <end position="23"/>
    </location>
</feature>
<evidence type="ECO:0000256" key="7">
    <source>
        <dbReference type="ARBA" id="ARBA00023170"/>
    </source>
</evidence>
<dbReference type="Proteomes" id="UP001152320">
    <property type="component" value="Chromosome 16"/>
</dbReference>
<dbReference type="OrthoDB" id="425344at2759"/>